<evidence type="ECO:0000313" key="6">
    <source>
        <dbReference type="Proteomes" id="UP000215914"/>
    </source>
</evidence>
<feature type="domain" description="RRM" evidence="3">
    <location>
        <begin position="11"/>
        <end position="88"/>
    </location>
</feature>
<evidence type="ECO:0000313" key="5">
    <source>
        <dbReference type="EMBL" id="OTG20023.1"/>
    </source>
</evidence>
<gene>
    <name evidence="5" type="ORF">HannXRQ_Chr07g0188391</name>
</gene>
<sequence>MNREIRLRNATSFFISNLPETCTRDSLWRAFEHLANLEDVFVPAKKDRAGNRFGFVKLSNIKDPGGWIEKLKLVRIDGAIIGVSLAKFRRDGSKVEEPKEVDRTSVFSRLYDNRERVSVFSRLKEPKPGDQICRGAPMINKSEIDGNGRCMGRSFREVVQNHRKEEMVKANVIELPPINTDLKKSNELKSLVGEAKDIDILNDLKNLLREGLSLSYLGGLKVLIHFIDEKEANDFLREEVESWEKWFSRLYVWDGTPPIFERVAWIKILGVPASLWDRHTFNKIGERYGRLLVKSEASPNDGNLAEERVAVLVNSGKRISDELLLTWKVHNINIWVEEISGQWVPNFLKDEEKEDIEESSIFRDDHESEEEEISSGSEEVGSPVGEVSPGFSPEFGNMNSHEQEKSDGFCEFQSPTCMGNLSPIYVPNVGDYMTNNDVGVVQEAAEHVACSNNCVSEERDKLLNKEREPREEMDPTENLGDNIDEGVGISEIGPASPRPSYITLRPNQFKPAKDGGAQEFLTPDLNKVVGEESNSDPFNIEEIFRLETEQDKGEEAISDRRIRGEVENVNPAEEGRAADLEREVAGTLGEVGQWGIGYIGLLMNFLSININGVSSVCKGNWVKKLKRNLKVDVIGIQETHRAGMSENNLRCFWDKTKLKVATVDSVGRSGGLALLWDPDRFSDDYTLKNQRFLMISGFLAGVEERLNLINIHAPNEARNRRILWDELLNLMSQRDGMWVLFGDFNEVREESERVNSIFDRGASEAFNEFISSAALFEYALSGGKFTYISGHANVKFSKLDRFLVCDSFLNRWPVAKAEVHDRGASDHCPISLVCNPLDFGPIPFKLFNSWLEDQKMGSIVQSVLNAPRFGGRYDVLLASILKNIKSETKKWRTEVFKAQSQELNLITAQIAEIENKAVNGTISVEEKSSRVNLRIRLNKMEMAKAKNIQQKARINWLKYGDDNSSFFHKVLNVNIASSRINGLHFNNSFISDPVELKNQIKGWFKKQFSEPIRRRPKFNGDGLPTISEQNRLMLCEEFSEVEVWSAIKSCDGGKSPGPDGFSLKFYKKFWKELKHLIMGVMRDFHSTGDISRGCNASFVALIPKKKDPQSLANFRPISLVGSIYKIISKVLANRMKAAIGDLISPTQSAFLGGRNILDSPLIISETIAWAKKNKQGLFIFKVDFEKAYDSINWKFLFFLMECMAFPEKWICWIKGCLSSGTGSILVNGSPTEEFRYKRGLRQGDPMSPFIFIMAMEIISLFMNRVMNAGLYEGIKIPNDGPLLSHLCYADDVLFLGRWSVENAVTLSRLLRWLNLVSGLKVNFQKSKLYGFGVGEEEKLRLANVLKCEVGKLPFSYLGIPIGANMKRAKYWDPVIKKFSAKLSKWKAKFLSLAGRVTLAKSVLGSLPSYFLSLFVAPKCVINKLEKIRRDFVWGFSESIKKMRWVRWEVMMNSKRKGGLGVGNIRDFNIAMLTKWWWRYKSNPNQLWAKVISSIHKSSSNLLIPLKKTIPGVWNDIGKMDKILDKAGISLSQNLVEENGVWKWRSSAEEGFSVKQVRRDLESSRVESAEVDSALLWNSWAPGKGNILLWRALLGRIASREGLVRRGVSLPVVDCPRCGLDIESSDHVFIRCLWAKSIWWNVLSWLRISFPSQCDSLGELVKYIKDCPGSATWKRLVSMVVIATVWRIWSARNVKVFEDLFIPIMKTVEFIKEDSFIWVCNRAKNMKPSWEKWVLFDVVDLM</sequence>
<dbReference type="InterPro" id="IPR005135">
    <property type="entry name" value="Endo/exonuclease/phosphatase"/>
</dbReference>
<feature type="compositionally biased region" description="Basic and acidic residues" evidence="2">
    <location>
        <begin position="461"/>
        <end position="473"/>
    </location>
</feature>
<dbReference type="SUPFAM" id="SSF54928">
    <property type="entry name" value="RNA-binding domain, RBD"/>
    <property type="match status" value="1"/>
</dbReference>
<dbReference type="Proteomes" id="UP000215914">
    <property type="component" value="Chromosome 7"/>
</dbReference>
<evidence type="ECO:0000259" key="4">
    <source>
        <dbReference type="PROSITE" id="PS50878"/>
    </source>
</evidence>
<dbReference type="PROSITE" id="PS50878">
    <property type="entry name" value="RT_POL"/>
    <property type="match status" value="1"/>
</dbReference>
<organism evidence="5 6">
    <name type="scientific">Helianthus annuus</name>
    <name type="common">Common sunflower</name>
    <dbReference type="NCBI Taxonomy" id="4232"/>
    <lineage>
        <taxon>Eukaryota</taxon>
        <taxon>Viridiplantae</taxon>
        <taxon>Streptophyta</taxon>
        <taxon>Embryophyta</taxon>
        <taxon>Tracheophyta</taxon>
        <taxon>Spermatophyta</taxon>
        <taxon>Magnoliopsida</taxon>
        <taxon>eudicotyledons</taxon>
        <taxon>Gunneridae</taxon>
        <taxon>Pentapetalae</taxon>
        <taxon>asterids</taxon>
        <taxon>campanulids</taxon>
        <taxon>Asterales</taxon>
        <taxon>Asteraceae</taxon>
        <taxon>Asteroideae</taxon>
        <taxon>Heliantheae alliance</taxon>
        <taxon>Heliantheae</taxon>
        <taxon>Helianthus</taxon>
    </lineage>
</organism>
<dbReference type="PROSITE" id="PS50102">
    <property type="entry name" value="RRM"/>
    <property type="match status" value="1"/>
</dbReference>
<dbReference type="GO" id="GO:0003964">
    <property type="term" value="F:RNA-directed DNA polymerase activity"/>
    <property type="evidence" value="ECO:0007669"/>
    <property type="project" value="UniProtKB-KW"/>
</dbReference>
<dbReference type="SUPFAM" id="SSF56672">
    <property type="entry name" value="DNA/RNA polymerases"/>
    <property type="match status" value="1"/>
</dbReference>
<accession>A0A251UAE0</accession>
<feature type="compositionally biased region" description="Low complexity" evidence="2">
    <location>
        <begin position="374"/>
        <end position="393"/>
    </location>
</feature>
<name>A0A251UAE0_HELAN</name>
<feature type="region of interest" description="Disordered" evidence="2">
    <location>
        <begin position="461"/>
        <end position="485"/>
    </location>
</feature>
<dbReference type="Pfam" id="PF13966">
    <property type="entry name" value="zf-RVT"/>
    <property type="match status" value="1"/>
</dbReference>
<keyword evidence="5" id="KW-0548">Nucleotidyltransferase</keyword>
<keyword evidence="6" id="KW-1185">Reference proteome</keyword>
<dbReference type="CDD" id="cd00590">
    <property type="entry name" value="RRM_SF"/>
    <property type="match status" value="1"/>
</dbReference>
<dbReference type="InterPro" id="IPR036691">
    <property type="entry name" value="Endo/exonu/phosph_ase_sf"/>
</dbReference>
<dbReference type="Pfam" id="PF03372">
    <property type="entry name" value="Exo_endo_phos"/>
    <property type="match status" value="1"/>
</dbReference>
<dbReference type="CDD" id="cd01650">
    <property type="entry name" value="RT_nLTR_like"/>
    <property type="match status" value="1"/>
</dbReference>
<dbReference type="InterPro" id="IPR026960">
    <property type="entry name" value="RVT-Znf"/>
</dbReference>
<evidence type="ECO:0000259" key="3">
    <source>
        <dbReference type="PROSITE" id="PS50102"/>
    </source>
</evidence>
<proteinExistence type="predicted"/>
<dbReference type="InParanoid" id="A0A251UAE0"/>
<dbReference type="Gene3D" id="3.30.70.330">
    <property type="match status" value="1"/>
</dbReference>
<evidence type="ECO:0000256" key="2">
    <source>
        <dbReference type="SAM" id="MobiDB-lite"/>
    </source>
</evidence>
<dbReference type="InterPro" id="IPR043502">
    <property type="entry name" value="DNA/RNA_pol_sf"/>
</dbReference>
<dbReference type="SUPFAM" id="SSF56219">
    <property type="entry name" value="DNase I-like"/>
    <property type="match status" value="1"/>
</dbReference>
<dbReference type="Pfam" id="PF00078">
    <property type="entry name" value="RVT_1"/>
    <property type="match status" value="1"/>
</dbReference>
<dbReference type="InterPro" id="IPR035979">
    <property type="entry name" value="RBD_domain_sf"/>
</dbReference>
<feature type="domain" description="Reverse transcriptase" evidence="4">
    <location>
        <begin position="1083"/>
        <end position="1361"/>
    </location>
</feature>
<keyword evidence="5" id="KW-0695">RNA-directed DNA polymerase</keyword>
<dbReference type="InterPro" id="IPR000477">
    <property type="entry name" value="RT_dom"/>
</dbReference>
<dbReference type="STRING" id="4232.A0A251UAE0"/>
<evidence type="ECO:0000256" key="1">
    <source>
        <dbReference type="PROSITE-ProRule" id="PRU00176"/>
    </source>
</evidence>
<dbReference type="SMART" id="SM00360">
    <property type="entry name" value="RRM"/>
    <property type="match status" value="1"/>
</dbReference>
<dbReference type="InterPro" id="IPR000504">
    <property type="entry name" value="RRM_dom"/>
</dbReference>
<dbReference type="PANTHER" id="PTHR33116:SF81">
    <property type="entry name" value="RNA-DIRECTED DNA POLYMERASE"/>
    <property type="match status" value="1"/>
</dbReference>
<dbReference type="InterPro" id="IPR012677">
    <property type="entry name" value="Nucleotide-bd_a/b_plait_sf"/>
</dbReference>
<keyword evidence="1" id="KW-0694">RNA-binding</keyword>
<protein>
    <submittedName>
        <fullName evidence="5">Putative RNA-directed DNA polymerase, eukaryota</fullName>
    </submittedName>
</protein>
<feature type="region of interest" description="Disordered" evidence="2">
    <location>
        <begin position="355"/>
        <end position="407"/>
    </location>
</feature>
<keyword evidence="5" id="KW-0808">Transferase</keyword>
<dbReference type="GO" id="GO:0003723">
    <property type="term" value="F:RNA binding"/>
    <property type="evidence" value="ECO:0007669"/>
    <property type="project" value="UniProtKB-UniRule"/>
</dbReference>
<dbReference type="Pfam" id="PF00076">
    <property type="entry name" value="RRM_1"/>
    <property type="match status" value="1"/>
</dbReference>
<dbReference type="Gene3D" id="3.60.10.10">
    <property type="entry name" value="Endonuclease/exonuclease/phosphatase"/>
    <property type="match status" value="1"/>
</dbReference>
<dbReference type="PANTHER" id="PTHR33116">
    <property type="entry name" value="REVERSE TRANSCRIPTASE ZINC-BINDING DOMAIN-CONTAINING PROTEIN-RELATED-RELATED"/>
    <property type="match status" value="1"/>
</dbReference>
<reference evidence="6" key="1">
    <citation type="journal article" date="2017" name="Nature">
        <title>The sunflower genome provides insights into oil metabolism, flowering and Asterid evolution.</title>
        <authorList>
            <person name="Badouin H."/>
            <person name="Gouzy J."/>
            <person name="Grassa C.J."/>
            <person name="Murat F."/>
            <person name="Staton S.E."/>
            <person name="Cottret L."/>
            <person name="Lelandais-Briere C."/>
            <person name="Owens G.L."/>
            <person name="Carrere S."/>
            <person name="Mayjonade B."/>
            <person name="Legrand L."/>
            <person name="Gill N."/>
            <person name="Kane N.C."/>
            <person name="Bowers J.E."/>
            <person name="Hubner S."/>
            <person name="Bellec A."/>
            <person name="Berard A."/>
            <person name="Berges H."/>
            <person name="Blanchet N."/>
            <person name="Boniface M.C."/>
            <person name="Brunel D."/>
            <person name="Catrice O."/>
            <person name="Chaidir N."/>
            <person name="Claudel C."/>
            <person name="Donnadieu C."/>
            <person name="Faraut T."/>
            <person name="Fievet G."/>
            <person name="Helmstetter N."/>
            <person name="King M."/>
            <person name="Knapp S.J."/>
            <person name="Lai Z."/>
            <person name="Le Paslier M.C."/>
            <person name="Lippi Y."/>
            <person name="Lorenzon L."/>
            <person name="Mandel J.R."/>
            <person name="Marage G."/>
            <person name="Marchand G."/>
            <person name="Marquand E."/>
            <person name="Bret-Mestries E."/>
            <person name="Morien E."/>
            <person name="Nambeesan S."/>
            <person name="Nguyen T."/>
            <person name="Pegot-Espagnet P."/>
            <person name="Pouilly N."/>
            <person name="Raftis F."/>
            <person name="Sallet E."/>
            <person name="Schiex T."/>
            <person name="Thomas J."/>
            <person name="Vandecasteele C."/>
            <person name="Vares D."/>
            <person name="Vear F."/>
            <person name="Vautrin S."/>
            <person name="Crespi M."/>
            <person name="Mangin B."/>
            <person name="Burke J.M."/>
            <person name="Salse J."/>
            <person name="Munos S."/>
            <person name="Vincourt P."/>
            <person name="Rieseberg L.H."/>
            <person name="Langlade N.B."/>
        </authorList>
    </citation>
    <scope>NUCLEOTIDE SEQUENCE [LARGE SCALE GENOMIC DNA]</scope>
    <source>
        <strain evidence="6">cv. SF193</strain>
    </source>
</reference>
<dbReference type="EMBL" id="CM007896">
    <property type="protein sequence ID" value="OTG20023.1"/>
    <property type="molecule type" value="Genomic_DNA"/>
</dbReference>